<keyword evidence="1" id="KW-0812">Transmembrane</keyword>
<keyword evidence="1" id="KW-1133">Transmembrane helix</keyword>
<comment type="caution">
    <text evidence="2">The sequence shown here is derived from an EMBL/GenBank/DDBJ whole genome shotgun (WGS) entry which is preliminary data.</text>
</comment>
<sequence>MLVCVSRHFSKLRLQLIQDTHQLYIPLNNMILSLLLWLFTQLMNRFNAALLYFSETRATQ</sequence>
<organism evidence="2 3">
    <name type="scientific">Thalassotalea euphylliae</name>
    <dbReference type="NCBI Taxonomy" id="1655234"/>
    <lineage>
        <taxon>Bacteria</taxon>
        <taxon>Pseudomonadati</taxon>
        <taxon>Pseudomonadota</taxon>
        <taxon>Gammaproteobacteria</taxon>
        <taxon>Alteromonadales</taxon>
        <taxon>Colwelliaceae</taxon>
        <taxon>Thalassotalea</taxon>
    </lineage>
</organism>
<evidence type="ECO:0000313" key="3">
    <source>
        <dbReference type="Proteomes" id="UP000256999"/>
    </source>
</evidence>
<evidence type="ECO:0000256" key="1">
    <source>
        <dbReference type="SAM" id="Phobius"/>
    </source>
</evidence>
<dbReference type="AlphaFoldDB" id="A0A3E0UI53"/>
<dbReference type="Proteomes" id="UP000256999">
    <property type="component" value="Unassembled WGS sequence"/>
</dbReference>
<gene>
    <name evidence="2" type="ORF">DXX92_08805</name>
</gene>
<protein>
    <submittedName>
        <fullName evidence="2">Uncharacterized protein</fullName>
    </submittedName>
</protein>
<proteinExistence type="predicted"/>
<dbReference type="EMBL" id="QUOV01000001">
    <property type="protein sequence ID" value="REL35442.1"/>
    <property type="molecule type" value="Genomic_DNA"/>
</dbReference>
<evidence type="ECO:0000313" key="2">
    <source>
        <dbReference type="EMBL" id="REL35442.1"/>
    </source>
</evidence>
<feature type="transmembrane region" description="Helical" evidence="1">
    <location>
        <begin position="23"/>
        <end position="40"/>
    </location>
</feature>
<reference evidence="2 3" key="1">
    <citation type="submission" date="2018-08" db="EMBL/GenBank/DDBJ databases">
        <title>Thalassotalea euphylliae genome.</title>
        <authorList>
            <person name="Summers S."/>
            <person name="Rice S.A."/>
            <person name="Freckelton M.L."/>
            <person name="Nedved B.T."/>
            <person name="Hadfield M.G."/>
        </authorList>
    </citation>
    <scope>NUCLEOTIDE SEQUENCE [LARGE SCALE GENOMIC DNA]</scope>
    <source>
        <strain evidence="2 3">H2</strain>
    </source>
</reference>
<keyword evidence="1" id="KW-0472">Membrane</keyword>
<name>A0A3E0UI53_9GAMM</name>
<accession>A0A3E0UI53</accession>